<proteinExistence type="predicted"/>
<reference evidence="2" key="1">
    <citation type="journal article" date="2023" name="Science">
        <title>Genome structures resolve the early diversification of teleost fishes.</title>
        <authorList>
            <person name="Parey E."/>
            <person name="Louis A."/>
            <person name="Montfort J."/>
            <person name="Bouchez O."/>
            <person name="Roques C."/>
            <person name="Iampietro C."/>
            <person name="Lluch J."/>
            <person name="Castinel A."/>
            <person name="Donnadieu C."/>
            <person name="Desvignes T."/>
            <person name="Floi Bucao C."/>
            <person name="Jouanno E."/>
            <person name="Wen M."/>
            <person name="Mejri S."/>
            <person name="Dirks R."/>
            <person name="Jansen H."/>
            <person name="Henkel C."/>
            <person name="Chen W.J."/>
            <person name="Zahm M."/>
            <person name="Cabau C."/>
            <person name="Klopp C."/>
            <person name="Thompson A.W."/>
            <person name="Robinson-Rechavi M."/>
            <person name="Braasch I."/>
            <person name="Lecointre G."/>
            <person name="Bobe J."/>
            <person name="Postlethwait J.H."/>
            <person name="Berthelot C."/>
            <person name="Roest Crollius H."/>
            <person name="Guiguen Y."/>
        </authorList>
    </citation>
    <scope>NUCLEOTIDE SEQUENCE</scope>
    <source>
        <strain evidence="2">WJC10195</strain>
    </source>
</reference>
<organism evidence="2 3">
    <name type="scientific">Synaphobranchus kaupii</name>
    <name type="common">Kaup's arrowtooth eel</name>
    <dbReference type="NCBI Taxonomy" id="118154"/>
    <lineage>
        <taxon>Eukaryota</taxon>
        <taxon>Metazoa</taxon>
        <taxon>Chordata</taxon>
        <taxon>Craniata</taxon>
        <taxon>Vertebrata</taxon>
        <taxon>Euteleostomi</taxon>
        <taxon>Actinopterygii</taxon>
        <taxon>Neopterygii</taxon>
        <taxon>Teleostei</taxon>
        <taxon>Anguilliformes</taxon>
        <taxon>Synaphobranchidae</taxon>
        <taxon>Synaphobranchus</taxon>
    </lineage>
</organism>
<sequence>MVQSRGHGQGEVNLGYSWYRNTDVFHRELHCDRGQTNSISARQEAPDISGQGACFSNFSASSIKTVPASCCPHYHSGHRRELHWGLNGDPSREGDKWTQTMPGKYPPQHNRATGPPSP</sequence>
<accession>A0A9Q1J693</accession>
<keyword evidence="3" id="KW-1185">Reference proteome</keyword>
<evidence type="ECO:0000313" key="3">
    <source>
        <dbReference type="Proteomes" id="UP001152622"/>
    </source>
</evidence>
<comment type="caution">
    <text evidence="2">The sequence shown here is derived from an EMBL/GenBank/DDBJ whole genome shotgun (WGS) entry which is preliminary data.</text>
</comment>
<evidence type="ECO:0000313" key="2">
    <source>
        <dbReference type="EMBL" id="KAJ8368823.1"/>
    </source>
</evidence>
<evidence type="ECO:0000256" key="1">
    <source>
        <dbReference type="SAM" id="MobiDB-lite"/>
    </source>
</evidence>
<gene>
    <name evidence="2" type="ORF">SKAU_G00088510</name>
</gene>
<dbReference type="EMBL" id="JAINUF010000003">
    <property type="protein sequence ID" value="KAJ8368823.1"/>
    <property type="molecule type" value="Genomic_DNA"/>
</dbReference>
<feature type="region of interest" description="Disordered" evidence="1">
    <location>
        <begin position="81"/>
        <end position="118"/>
    </location>
</feature>
<dbReference type="Proteomes" id="UP001152622">
    <property type="component" value="Chromosome 3"/>
</dbReference>
<name>A0A9Q1J693_SYNKA</name>
<protein>
    <submittedName>
        <fullName evidence="2">Uncharacterized protein</fullName>
    </submittedName>
</protein>
<dbReference type="AlphaFoldDB" id="A0A9Q1J693"/>